<dbReference type="PROSITE" id="PS50235">
    <property type="entry name" value="USP_3"/>
    <property type="match status" value="1"/>
</dbReference>
<name>A0AAJ6QV07_9ACAR</name>
<evidence type="ECO:0000256" key="9">
    <source>
        <dbReference type="ARBA" id="ARBA00022807"/>
    </source>
</evidence>
<dbReference type="PANTHER" id="PTHR21646">
    <property type="entry name" value="UBIQUITIN CARBOXYL-TERMINAL HYDROLASE"/>
    <property type="match status" value="1"/>
</dbReference>
<dbReference type="CDD" id="cd02658">
    <property type="entry name" value="Peptidase_C19B"/>
    <property type="match status" value="1"/>
</dbReference>
<dbReference type="Pfam" id="PF00443">
    <property type="entry name" value="UCH"/>
    <property type="match status" value="1"/>
</dbReference>
<dbReference type="InterPro" id="IPR001394">
    <property type="entry name" value="Peptidase_C19_UCH"/>
</dbReference>
<dbReference type="CDD" id="cd14294">
    <property type="entry name" value="UBA1_UBP5_like"/>
    <property type="match status" value="1"/>
</dbReference>
<reference evidence="22" key="1">
    <citation type="submission" date="2025-08" db="UniProtKB">
        <authorList>
            <consortium name="RefSeq"/>
        </authorList>
    </citation>
    <scope>IDENTIFICATION</scope>
</reference>
<evidence type="ECO:0000256" key="14">
    <source>
        <dbReference type="PIRSR" id="PIRSR016308-3"/>
    </source>
</evidence>
<feature type="region of interest" description="Disordered" evidence="17">
    <location>
        <begin position="707"/>
        <end position="727"/>
    </location>
</feature>
<evidence type="ECO:0000313" key="21">
    <source>
        <dbReference type="Proteomes" id="UP000694867"/>
    </source>
</evidence>
<dbReference type="CDD" id="cd14386">
    <property type="entry name" value="UBA2_UBP5"/>
    <property type="match status" value="1"/>
</dbReference>
<keyword evidence="4 11" id="KW-0479">Metal-binding</keyword>
<dbReference type="SMART" id="SM00165">
    <property type="entry name" value="UBA"/>
    <property type="match status" value="2"/>
</dbReference>
<evidence type="ECO:0000256" key="3">
    <source>
        <dbReference type="ARBA" id="ARBA00022670"/>
    </source>
</evidence>
<feature type="active site" description="Nucleophile" evidence="12">
    <location>
        <position position="324"/>
    </location>
</feature>
<keyword evidence="3 11" id="KW-0645">Protease</keyword>
<keyword evidence="21" id="KW-1185">Reference proteome</keyword>
<sequence>MSVSYESLKQIAVRVPGPSDRVYKDECAYSFTTPESEDGLYVSLYSFYGLSKQLALEYVAKTNYKAFLHIKRVKVRTESQKEEHVPPTRLAIGLEGGFQDAAKHQFKTEEQIVILPEGAVFNLDDPKLPEGLRKSAEGVVSAESAFKVAELESIVGTWDGEARQPSKLSADLLQLDNGVKIPPSGWKCSRCELTDNLWLNLTDGAINCGRSFFTGTGGNNHAIQHYNETHFPLVVKLGTITHKGADVYSYDEDDMVIDTHLQKHLAHFGIDMAAMQKTEKSMAELELDMNQRIGEWATCTEEGCKLEPLFGPGYTGLVNLGNSCYMNAVMQMLLTVPHFVRRYFEKYQGYIFRSDADPNVDLRTQMAKLAMGVLSGQYSKKPATDAECAAVRPQAFKNVVGRNHPEFSSKRQQDAEEFFCYLLDLLDKEDKEHPASRPFSFEVEERIQCSKTKMVAYKKREERVLRLVVPMDSATNKQEVEDYQVKKKAAELNKERLDPKGNVLAKIPMSACISAFMATEHVPDCFSAAANEKVTIEKTVRFLTFPEYLLVQVKKFTLAPDWTPLKLDISLDVPDELDLRAFRAKGGLQPGEESMPGEQETPSVQIDEGVVNQLVEMGFSREGCRKAVFFTKNSGLEQAMQWVMDHMGDPDFNDRLVIPGQADVSPIDDANIEMVMAMGFPRSKASRALRATQNNVERAIEWIFSNADQQNESSSSDEADEGSSSSAANRQGLYRLTAFITHMGSSTSSGHYVCHLRKEGRWVICNDEKVALSEKPPKDLAYLYLYQCIE</sequence>
<feature type="binding site" evidence="13">
    <location>
        <position position="253"/>
    </location>
    <ligand>
        <name>substrate</name>
    </ligand>
</feature>
<dbReference type="KEGG" id="goe:100905005"/>
<dbReference type="InterPro" id="IPR001607">
    <property type="entry name" value="Znf_UBP"/>
</dbReference>
<dbReference type="FunFam" id="1.10.8.10:FF:000016">
    <property type="entry name" value="Ubiquitin carboxyl-terminal hydrolase"/>
    <property type="match status" value="1"/>
</dbReference>
<dbReference type="FunFam" id="1.10.8.10:FF:000003">
    <property type="entry name" value="UV excision repair protein RAD23 homolog"/>
    <property type="match status" value="1"/>
</dbReference>
<evidence type="ECO:0000259" key="18">
    <source>
        <dbReference type="PROSITE" id="PS50030"/>
    </source>
</evidence>
<keyword evidence="10 11" id="KW-0862">Zinc</keyword>
<dbReference type="SMART" id="SM00290">
    <property type="entry name" value="ZnF_UBP"/>
    <property type="match status" value="1"/>
</dbReference>
<evidence type="ECO:0000256" key="15">
    <source>
        <dbReference type="PROSITE-ProRule" id="PRU00502"/>
    </source>
</evidence>
<dbReference type="RefSeq" id="XP_003744765.1">
    <property type="nucleotide sequence ID" value="XM_003744717.2"/>
</dbReference>
<evidence type="ECO:0000313" key="22">
    <source>
        <dbReference type="RefSeq" id="XP_003744765.1"/>
    </source>
</evidence>
<protein>
    <recommendedName>
        <fullName evidence="11 16">Ubiquitin carboxyl-terminal hydrolase</fullName>
        <ecNumber evidence="11 16">3.4.19.12</ecNumber>
    </recommendedName>
</protein>
<dbReference type="InterPro" id="IPR038765">
    <property type="entry name" value="Papain-like_cys_pep_sf"/>
</dbReference>
<dbReference type="PANTHER" id="PTHR21646:SF10">
    <property type="entry name" value="UBIQUITIN CARBOXYL-TERMINAL HYDROLASE 14"/>
    <property type="match status" value="1"/>
</dbReference>
<feature type="domain" description="USP" evidence="19">
    <location>
        <begin position="315"/>
        <end position="789"/>
    </location>
</feature>
<feature type="binding site" evidence="13">
    <location>
        <position position="198"/>
    </location>
    <ligand>
        <name>substrate</name>
    </ligand>
</feature>
<dbReference type="FunFam" id="3.30.40.10:FF:000026">
    <property type="entry name" value="Ubiquitin carboxyl-terminal hydrolase"/>
    <property type="match status" value="1"/>
</dbReference>
<evidence type="ECO:0000256" key="11">
    <source>
        <dbReference type="PIRNR" id="PIRNR016308"/>
    </source>
</evidence>
<dbReference type="InterPro" id="IPR016652">
    <property type="entry name" value="Ubiquitinyl_hydrolase"/>
</dbReference>
<evidence type="ECO:0000256" key="16">
    <source>
        <dbReference type="RuleBase" id="RU366025"/>
    </source>
</evidence>
<dbReference type="GeneID" id="100905005"/>
<keyword evidence="5" id="KW-0677">Repeat</keyword>
<dbReference type="SUPFAM" id="SSF46934">
    <property type="entry name" value="UBA-like"/>
    <property type="match status" value="1"/>
</dbReference>
<dbReference type="EC" id="3.4.19.12" evidence="11 16"/>
<evidence type="ECO:0000256" key="12">
    <source>
        <dbReference type="PIRSR" id="PIRSR016308-1"/>
    </source>
</evidence>
<dbReference type="GO" id="GO:0016579">
    <property type="term" value="P:protein deubiquitination"/>
    <property type="evidence" value="ECO:0007669"/>
    <property type="project" value="InterPro"/>
</dbReference>
<dbReference type="Gene3D" id="3.90.70.10">
    <property type="entry name" value="Cysteine proteinases"/>
    <property type="match status" value="1"/>
</dbReference>
<dbReference type="CTD" id="8078"/>
<feature type="domain" description="UBA" evidence="18">
    <location>
        <begin position="666"/>
        <end position="706"/>
    </location>
</feature>
<dbReference type="InterPro" id="IPR009060">
    <property type="entry name" value="UBA-like_sf"/>
</dbReference>
<dbReference type="Pfam" id="PF02148">
    <property type="entry name" value="zf-UBP"/>
    <property type="match status" value="1"/>
</dbReference>
<feature type="domain" description="UBP-type" evidence="20">
    <location>
        <begin position="164"/>
        <end position="272"/>
    </location>
</feature>
<evidence type="ECO:0000259" key="19">
    <source>
        <dbReference type="PROSITE" id="PS50235"/>
    </source>
</evidence>
<dbReference type="Proteomes" id="UP000694867">
    <property type="component" value="Unplaced"/>
</dbReference>
<evidence type="ECO:0000256" key="2">
    <source>
        <dbReference type="ARBA" id="ARBA00009085"/>
    </source>
</evidence>
<dbReference type="SUPFAM" id="SSF57850">
    <property type="entry name" value="RING/U-box"/>
    <property type="match status" value="1"/>
</dbReference>
<dbReference type="InterPro" id="IPR050185">
    <property type="entry name" value="Ub_carboxyl-term_hydrolase"/>
</dbReference>
<dbReference type="InterPro" id="IPR018200">
    <property type="entry name" value="USP_CS"/>
</dbReference>
<evidence type="ECO:0000256" key="5">
    <source>
        <dbReference type="ARBA" id="ARBA00022737"/>
    </source>
</evidence>
<feature type="binding site" evidence="14">
    <location>
        <position position="188"/>
    </location>
    <ligand>
        <name>Zn(2+)</name>
        <dbReference type="ChEBI" id="CHEBI:29105"/>
    </ligand>
</feature>
<comment type="similarity">
    <text evidence="2 11 16">Belongs to the peptidase C19 family.</text>
</comment>
<evidence type="ECO:0000256" key="13">
    <source>
        <dbReference type="PIRSR" id="PIRSR016308-2"/>
    </source>
</evidence>
<keyword evidence="9 11" id="KW-0788">Thiol protease</keyword>
<dbReference type="Gene3D" id="3.30.40.10">
    <property type="entry name" value="Zinc/RING finger domain, C3HC4 (zinc finger)"/>
    <property type="match status" value="2"/>
</dbReference>
<dbReference type="PROSITE" id="PS00972">
    <property type="entry name" value="USP_1"/>
    <property type="match status" value="1"/>
</dbReference>
<evidence type="ECO:0000256" key="10">
    <source>
        <dbReference type="ARBA" id="ARBA00022833"/>
    </source>
</evidence>
<accession>A0AAJ6QV07</accession>
<evidence type="ECO:0000256" key="4">
    <source>
        <dbReference type="ARBA" id="ARBA00022723"/>
    </source>
</evidence>
<evidence type="ECO:0000256" key="8">
    <source>
        <dbReference type="ARBA" id="ARBA00022801"/>
    </source>
</evidence>
<feature type="binding site" evidence="14">
    <location>
        <position position="221"/>
    </location>
    <ligand>
        <name>Zn(2+)</name>
        <dbReference type="ChEBI" id="CHEBI:29105"/>
    </ligand>
</feature>
<dbReference type="SUPFAM" id="SSF54001">
    <property type="entry name" value="Cysteine proteinases"/>
    <property type="match status" value="1"/>
</dbReference>
<feature type="active site" description="Proton acceptor" evidence="12">
    <location>
        <position position="751"/>
    </location>
</feature>
<dbReference type="PROSITE" id="PS00973">
    <property type="entry name" value="USP_2"/>
    <property type="match status" value="1"/>
</dbReference>
<comment type="catalytic activity">
    <reaction evidence="1 11 16">
        <text>Thiol-dependent hydrolysis of ester, thioester, amide, peptide and isopeptide bonds formed by the C-terminal Gly of ubiquitin (a 76-residue protein attached to proteins as an intracellular targeting signal).</text>
        <dbReference type="EC" id="3.4.19.12"/>
    </reaction>
</comment>
<feature type="domain" description="UBA" evidence="18">
    <location>
        <begin position="605"/>
        <end position="646"/>
    </location>
</feature>
<feature type="binding site" evidence="13">
    <location>
        <begin position="210"/>
        <end position="213"/>
    </location>
    <ligand>
        <name>substrate</name>
    </ligand>
</feature>
<feature type="binding site" evidence="13">
    <location>
        <position position="248"/>
    </location>
    <ligand>
        <name>substrate</name>
    </ligand>
</feature>
<dbReference type="InterPro" id="IPR015940">
    <property type="entry name" value="UBA"/>
</dbReference>
<keyword evidence="8 11" id="KW-0378">Hydrolase</keyword>
<evidence type="ECO:0000256" key="1">
    <source>
        <dbReference type="ARBA" id="ARBA00000707"/>
    </source>
</evidence>
<dbReference type="InterPro" id="IPR013083">
    <property type="entry name" value="Znf_RING/FYVE/PHD"/>
</dbReference>
<dbReference type="InterPro" id="IPR028889">
    <property type="entry name" value="USP"/>
</dbReference>
<dbReference type="PROSITE" id="PS50271">
    <property type="entry name" value="ZF_UBP"/>
    <property type="match status" value="1"/>
</dbReference>
<feature type="binding site" evidence="14">
    <location>
        <position position="208"/>
    </location>
    <ligand>
        <name>Zn(2+)</name>
        <dbReference type="ChEBI" id="CHEBI:29105"/>
    </ligand>
</feature>
<gene>
    <name evidence="22" type="primary">LOC100905005</name>
</gene>
<proteinExistence type="inferred from homology"/>
<dbReference type="InterPro" id="IPR041432">
    <property type="entry name" value="UBP13_Znf-UBP_var"/>
</dbReference>
<dbReference type="Gene3D" id="1.10.8.10">
    <property type="entry name" value="DNA helicase RuvA subunit, C-terminal domain"/>
    <property type="match status" value="2"/>
</dbReference>
<dbReference type="Pfam" id="PF00627">
    <property type="entry name" value="UBA"/>
    <property type="match status" value="2"/>
</dbReference>
<dbReference type="PROSITE" id="PS50030">
    <property type="entry name" value="UBA"/>
    <property type="match status" value="2"/>
</dbReference>
<evidence type="ECO:0000256" key="17">
    <source>
        <dbReference type="SAM" id="MobiDB-lite"/>
    </source>
</evidence>
<dbReference type="GO" id="GO:0006508">
    <property type="term" value="P:proteolysis"/>
    <property type="evidence" value="ECO:0007669"/>
    <property type="project" value="UniProtKB-KW"/>
</dbReference>
<dbReference type="GO" id="GO:0004843">
    <property type="term" value="F:cysteine-type deubiquitinase activity"/>
    <property type="evidence" value="ECO:0007669"/>
    <property type="project" value="UniProtKB-UniRule"/>
</dbReference>
<feature type="binding site" evidence="14">
    <location>
        <position position="191"/>
    </location>
    <ligand>
        <name>Zn(2+)</name>
        <dbReference type="ChEBI" id="CHEBI:29105"/>
    </ligand>
</feature>
<dbReference type="AlphaFoldDB" id="A0AAJ6QV07"/>
<organism evidence="21 22">
    <name type="scientific">Galendromus occidentalis</name>
    <name type="common">western predatory mite</name>
    <dbReference type="NCBI Taxonomy" id="34638"/>
    <lineage>
        <taxon>Eukaryota</taxon>
        <taxon>Metazoa</taxon>
        <taxon>Ecdysozoa</taxon>
        <taxon>Arthropoda</taxon>
        <taxon>Chelicerata</taxon>
        <taxon>Arachnida</taxon>
        <taxon>Acari</taxon>
        <taxon>Parasitiformes</taxon>
        <taxon>Mesostigmata</taxon>
        <taxon>Gamasina</taxon>
        <taxon>Phytoseioidea</taxon>
        <taxon>Phytoseiidae</taxon>
        <taxon>Typhlodrominae</taxon>
        <taxon>Galendromus</taxon>
    </lineage>
</organism>
<feature type="binding site" evidence="13">
    <location>
        <position position="250"/>
    </location>
    <ligand>
        <name>substrate</name>
    </ligand>
</feature>
<evidence type="ECO:0000259" key="20">
    <source>
        <dbReference type="PROSITE" id="PS50271"/>
    </source>
</evidence>
<dbReference type="GO" id="GO:0008270">
    <property type="term" value="F:zinc ion binding"/>
    <property type="evidence" value="ECO:0007669"/>
    <property type="project" value="UniProtKB-UniRule"/>
</dbReference>
<dbReference type="PIRSF" id="PIRSF016308">
    <property type="entry name" value="UBP"/>
    <property type="match status" value="1"/>
</dbReference>
<evidence type="ECO:0000256" key="6">
    <source>
        <dbReference type="ARBA" id="ARBA00022771"/>
    </source>
</evidence>
<keyword evidence="6 15" id="KW-0863">Zinc-finger</keyword>
<evidence type="ECO:0000256" key="7">
    <source>
        <dbReference type="ARBA" id="ARBA00022786"/>
    </source>
</evidence>
<keyword evidence="7 11" id="KW-0833">Ubl conjugation pathway</keyword>
<dbReference type="Pfam" id="PF17807">
    <property type="entry name" value="zf-UBP_var"/>
    <property type="match status" value="1"/>
</dbReference>